<proteinExistence type="predicted"/>
<evidence type="ECO:0000313" key="7">
    <source>
        <dbReference type="EMBL" id="MEZ7516017.1"/>
    </source>
</evidence>
<evidence type="ECO:0000256" key="4">
    <source>
        <dbReference type="ARBA" id="ARBA00023136"/>
    </source>
</evidence>
<evidence type="ECO:0000259" key="6">
    <source>
        <dbReference type="Pfam" id="PF00924"/>
    </source>
</evidence>
<feature type="transmembrane region" description="Helical" evidence="5">
    <location>
        <begin position="88"/>
        <end position="109"/>
    </location>
</feature>
<reference evidence="7 8" key="1">
    <citation type="submission" date="2023-05" db="EMBL/GenBank/DDBJ databases">
        <title>Adaptations of aquatic viruses from atmosphere-close ecosystems of the Central Arctic Ocean.</title>
        <authorList>
            <person name="Rahlff J."/>
            <person name="Holmfeldt K."/>
        </authorList>
    </citation>
    <scope>NUCLEOTIDE SEQUENCE [LARGE SCALE GENOMIC DNA]</scope>
    <source>
        <strain evidence="7 8">Arc14</strain>
    </source>
</reference>
<dbReference type="InterPro" id="IPR023408">
    <property type="entry name" value="MscS_beta-dom_sf"/>
</dbReference>
<dbReference type="RefSeq" id="WP_371570925.1">
    <property type="nucleotide sequence ID" value="NZ_JASMRN010000009.1"/>
</dbReference>
<dbReference type="InterPro" id="IPR006685">
    <property type="entry name" value="MscS_channel_2nd"/>
</dbReference>
<gene>
    <name evidence="7" type="ORF">QO192_12075</name>
</gene>
<dbReference type="Pfam" id="PF00924">
    <property type="entry name" value="MS_channel_2nd"/>
    <property type="match status" value="1"/>
</dbReference>
<comment type="subcellular location">
    <subcellularLocation>
        <location evidence="1">Membrane</location>
    </subcellularLocation>
</comment>
<evidence type="ECO:0000256" key="2">
    <source>
        <dbReference type="ARBA" id="ARBA00022692"/>
    </source>
</evidence>
<keyword evidence="8" id="KW-1185">Reference proteome</keyword>
<dbReference type="PANTHER" id="PTHR30566">
    <property type="entry name" value="YNAI-RELATED MECHANOSENSITIVE ION CHANNEL"/>
    <property type="match status" value="1"/>
</dbReference>
<comment type="caution">
    <text evidence="7">The sequence shown here is derived from an EMBL/GenBank/DDBJ whole genome shotgun (WGS) entry which is preliminary data.</text>
</comment>
<keyword evidence="3 5" id="KW-1133">Transmembrane helix</keyword>
<name>A0ABV4KGJ7_9FLAO</name>
<dbReference type="Gene3D" id="2.30.30.60">
    <property type="match status" value="1"/>
</dbReference>
<evidence type="ECO:0000313" key="8">
    <source>
        <dbReference type="Proteomes" id="UP001568894"/>
    </source>
</evidence>
<accession>A0ABV4KGJ7</accession>
<sequence length="309" mass="35048">MKRNCYLIISICFIALSAALGPILTAISNTLDIDTSFLASQQHNFIIASLSCLLIIVLRRMKQNILKRHDITVEDNLRSRKLHTQINILEKVVIFVIVLITVASILLSFDGIRQIGIGIFASAGVAGIIIGLSAQKVVGALLAGIQIAITQPFRIDDAVLVENEWGWIEEINLTYVVVRIWDKRRLVLPSTYFLEKPFQNWTRTNADIIGTVFLYTDYTIDFEELRTELTRLLNQTPLWDKNVNVLQVTDSKETTIEIRILVSAKNSPTSWDLRVYIREKMISFIQANYPDSLPKTRITLSQESAFVPQ</sequence>
<feature type="transmembrane region" description="Helical" evidence="5">
    <location>
        <begin position="41"/>
        <end position="58"/>
    </location>
</feature>
<evidence type="ECO:0000256" key="3">
    <source>
        <dbReference type="ARBA" id="ARBA00022989"/>
    </source>
</evidence>
<dbReference type="Gene3D" id="1.10.287.1260">
    <property type="match status" value="1"/>
</dbReference>
<keyword evidence="4 5" id="KW-0472">Membrane</keyword>
<keyword evidence="2 5" id="KW-0812">Transmembrane</keyword>
<feature type="domain" description="Mechanosensitive ion channel MscS" evidence="6">
    <location>
        <begin position="137"/>
        <end position="203"/>
    </location>
</feature>
<dbReference type="InterPro" id="IPR010920">
    <property type="entry name" value="LSM_dom_sf"/>
</dbReference>
<dbReference type="SUPFAM" id="SSF50182">
    <property type="entry name" value="Sm-like ribonucleoproteins"/>
    <property type="match status" value="1"/>
</dbReference>
<evidence type="ECO:0000256" key="1">
    <source>
        <dbReference type="ARBA" id="ARBA00004370"/>
    </source>
</evidence>
<dbReference type="PANTHER" id="PTHR30566:SF25">
    <property type="entry name" value="INNER MEMBRANE PROTEIN"/>
    <property type="match status" value="1"/>
</dbReference>
<evidence type="ECO:0000256" key="5">
    <source>
        <dbReference type="SAM" id="Phobius"/>
    </source>
</evidence>
<dbReference type="EMBL" id="JASMRN010000009">
    <property type="protein sequence ID" value="MEZ7516017.1"/>
    <property type="molecule type" value="Genomic_DNA"/>
</dbReference>
<protein>
    <submittedName>
        <fullName evidence="7">Mechanosensitive ion channel</fullName>
    </submittedName>
</protein>
<dbReference type="Proteomes" id="UP001568894">
    <property type="component" value="Unassembled WGS sequence"/>
</dbReference>
<feature type="transmembrane region" description="Helical" evidence="5">
    <location>
        <begin position="115"/>
        <end position="134"/>
    </location>
</feature>
<organism evidence="7 8">
    <name type="scientific">Flavobacterium frigidarium</name>
    <dbReference type="NCBI Taxonomy" id="99286"/>
    <lineage>
        <taxon>Bacteria</taxon>
        <taxon>Pseudomonadati</taxon>
        <taxon>Bacteroidota</taxon>
        <taxon>Flavobacteriia</taxon>
        <taxon>Flavobacteriales</taxon>
        <taxon>Flavobacteriaceae</taxon>
        <taxon>Flavobacterium</taxon>
    </lineage>
</organism>